<name>A0A165Y2T8_9AGAM</name>
<dbReference type="STRING" id="436010.A0A165Y2T8"/>
<dbReference type="CDD" id="cd02851">
    <property type="entry name" value="E_set_GO_C"/>
    <property type="match status" value="1"/>
</dbReference>
<feature type="region of interest" description="Disordered" evidence="1">
    <location>
        <begin position="127"/>
        <end position="149"/>
    </location>
</feature>
<accession>A0A165Y2T8</accession>
<evidence type="ECO:0000256" key="1">
    <source>
        <dbReference type="SAM" id="MobiDB-lite"/>
    </source>
</evidence>
<dbReference type="AlphaFoldDB" id="A0A165Y2T8"/>
<feature type="compositionally biased region" description="Low complexity" evidence="1">
    <location>
        <begin position="138"/>
        <end position="149"/>
    </location>
</feature>
<dbReference type="EMBL" id="KV417706">
    <property type="protein sequence ID" value="KZP09145.1"/>
    <property type="molecule type" value="Genomic_DNA"/>
</dbReference>
<dbReference type="PANTHER" id="PTHR32208">
    <property type="entry name" value="SECRETED PROTEIN-RELATED"/>
    <property type="match status" value="1"/>
</dbReference>
<dbReference type="InterPro" id="IPR015202">
    <property type="entry name" value="GO-like_E_set"/>
</dbReference>
<reference evidence="3 4" key="1">
    <citation type="journal article" date="2016" name="Mol. Biol. Evol.">
        <title>Comparative Genomics of Early-Diverging Mushroom-Forming Fungi Provides Insights into the Origins of Lignocellulose Decay Capabilities.</title>
        <authorList>
            <person name="Nagy L.G."/>
            <person name="Riley R."/>
            <person name="Tritt A."/>
            <person name="Adam C."/>
            <person name="Daum C."/>
            <person name="Floudas D."/>
            <person name="Sun H."/>
            <person name="Yadav J.S."/>
            <person name="Pangilinan J."/>
            <person name="Larsson K.H."/>
            <person name="Matsuura K."/>
            <person name="Barry K."/>
            <person name="Labutti K."/>
            <person name="Kuo R."/>
            <person name="Ohm R.A."/>
            <person name="Bhattacharya S.S."/>
            <person name="Shirouzu T."/>
            <person name="Yoshinaga Y."/>
            <person name="Martin F.M."/>
            <person name="Grigoriev I.V."/>
            <person name="Hibbett D.S."/>
        </authorList>
    </citation>
    <scope>NUCLEOTIDE SEQUENCE [LARGE SCALE GENOMIC DNA]</scope>
    <source>
        <strain evidence="3 4">CBS 109695</strain>
    </source>
</reference>
<keyword evidence="4" id="KW-1185">Reference proteome</keyword>
<gene>
    <name evidence="3" type="ORF">FIBSPDRAFT_873850</name>
</gene>
<feature type="domain" description="Galactose oxidase-like Early set" evidence="2">
    <location>
        <begin position="2"/>
        <end position="103"/>
    </location>
</feature>
<organism evidence="3 4">
    <name type="scientific">Athelia psychrophila</name>
    <dbReference type="NCBI Taxonomy" id="1759441"/>
    <lineage>
        <taxon>Eukaryota</taxon>
        <taxon>Fungi</taxon>
        <taxon>Dikarya</taxon>
        <taxon>Basidiomycota</taxon>
        <taxon>Agaricomycotina</taxon>
        <taxon>Agaricomycetes</taxon>
        <taxon>Agaricomycetidae</taxon>
        <taxon>Atheliales</taxon>
        <taxon>Atheliaceae</taxon>
        <taxon>Athelia</taxon>
    </lineage>
</organism>
<dbReference type="SUPFAM" id="SSF81296">
    <property type="entry name" value="E set domains"/>
    <property type="match status" value="1"/>
</dbReference>
<sequence length="170" mass="16742">PTTLTYGGNPFDITVPASSYSGSGNSAAANSTVVLTRGGFTTHAMNMGQRMLQLNNTYTVNADGSLTLHTAQVPPNPALLTPGPCLLFVVVNGIPSNGTMVSVGNGQIGTQPTSGASVLPANVQLASASGTGSGSNSGGRDNNTTSSSTTHKAELIGAIAGAVAIIGILG</sequence>
<dbReference type="InterPro" id="IPR014756">
    <property type="entry name" value="Ig_E-set"/>
</dbReference>
<dbReference type="InterPro" id="IPR013783">
    <property type="entry name" value="Ig-like_fold"/>
</dbReference>
<proteinExistence type="predicted"/>
<feature type="non-terminal residue" evidence="3">
    <location>
        <position position="1"/>
    </location>
</feature>
<dbReference type="OrthoDB" id="2019572at2759"/>
<evidence type="ECO:0000313" key="4">
    <source>
        <dbReference type="Proteomes" id="UP000076532"/>
    </source>
</evidence>
<dbReference type="PANTHER" id="PTHR32208:SF21">
    <property type="entry name" value="LOW QUALITY PROTEIN: ALDEHYDE OXIDASE GLOX-LIKE"/>
    <property type="match status" value="1"/>
</dbReference>
<dbReference type="Pfam" id="PF09118">
    <property type="entry name" value="GO-like_E_set"/>
    <property type="match status" value="1"/>
</dbReference>
<evidence type="ECO:0000313" key="3">
    <source>
        <dbReference type="EMBL" id="KZP09145.1"/>
    </source>
</evidence>
<dbReference type="Gene3D" id="2.60.40.10">
    <property type="entry name" value="Immunoglobulins"/>
    <property type="match status" value="1"/>
</dbReference>
<protein>
    <submittedName>
        <fullName evidence="3">Copper radical oxidase</fullName>
    </submittedName>
</protein>
<dbReference type="Proteomes" id="UP000076532">
    <property type="component" value="Unassembled WGS sequence"/>
</dbReference>
<evidence type="ECO:0000259" key="2">
    <source>
        <dbReference type="Pfam" id="PF09118"/>
    </source>
</evidence>